<dbReference type="GO" id="GO:0022627">
    <property type="term" value="C:cytosolic small ribosomal subunit"/>
    <property type="evidence" value="ECO:0007669"/>
    <property type="project" value="TreeGrafter"/>
</dbReference>
<protein>
    <recommendedName>
        <fullName evidence="4 5">Small ribosomal subunit protein uS2</fullName>
    </recommendedName>
</protein>
<dbReference type="Gene3D" id="3.40.50.10490">
    <property type="entry name" value="Glucose-6-phosphate isomerase like protein, domain 1"/>
    <property type="match status" value="1"/>
</dbReference>
<evidence type="ECO:0000256" key="2">
    <source>
        <dbReference type="ARBA" id="ARBA00022980"/>
    </source>
</evidence>
<dbReference type="InterPro" id="IPR005706">
    <property type="entry name" value="Ribosomal_uS2_bac/mit/plastid"/>
</dbReference>
<dbReference type="PANTHER" id="PTHR12534:SF0">
    <property type="entry name" value="SMALL RIBOSOMAL SUBUNIT PROTEIN US2M"/>
    <property type="match status" value="1"/>
</dbReference>
<dbReference type="Pfam" id="PF00318">
    <property type="entry name" value="Ribosomal_S2"/>
    <property type="match status" value="1"/>
</dbReference>
<accession>A0A1F6AWW4</accession>
<name>A0A1F6AWW4_9BACT</name>
<keyword evidence="2 5" id="KW-0689">Ribosomal protein</keyword>
<dbReference type="InterPro" id="IPR001865">
    <property type="entry name" value="Ribosomal_uS2"/>
</dbReference>
<evidence type="ECO:0000256" key="1">
    <source>
        <dbReference type="ARBA" id="ARBA00006242"/>
    </source>
</evidence>
<dbReference type="SUPFAM" id="SSF52313">
    <property type="entry name" value="Ribosomal protein S2"/>
    <property type="match status" value="1"/>
</dbReference>
<evidence type="ECO:0000313" key="8">
    <source>
        <dbReference type="EMBL" id="OGG29184.1"/>
    </source>
</evidence>
<dbReference type="Proteomes" id="UP000176450">
    <property type="component" value="Unassembled WGS sequence"/>
</dbReference>
<dbReference type="PROSITE" id="PS00963">
    <property type="entry name" value="RIBOSOMAL_S2_2"/>
    <property type="match status" value="1"/>
</dbReference>
<comment type="similarity">
    <text evidence="1 5 6">Belongs to the universal ribosomal protein uS2 family.</text>
</comment>
<dbReference type="CDD" id="cd01425">
    <property type="entry name" value="RPS2"/>
    <property type="match status" value="1"/>
</dbReference>
<organism evidence="8 9">
    <name type="scientific">Candidatus Gottesmanbacteria bacterium RIFCSPLOWO2_01_FULL_46_9</name>
    <dbReference type="NCBI Taxonomy" id="1798394"/>
    <lineage>
        <taxon>Bacteria</taxon>
        <taxon>Candidatus Gottesmaniibacteriota</taxon>
    </lineage>
</organism>
<dbReference type="PANTHER" id="PTHR12534">
    <property type="entry name" value="30S RIBOSOMAL PROTEIN S2 PROKARYOTIC AND ORGANELLAR"/>
    <property type="match status" value="1"/>
</dbReference>
<dbReference type="GO" id="GO:0003735">
    <property type="term" value="F:structural constituent of ribosome"/>
    <property type="evidence" value="ECO:0007669"/>
    <property type="project" value="InterPro"/>
</dbReference>
<dbReference type="AlphaFoldDB" id="A0A1F6AWW4"/>
<evidence type="ECO:0000313" key="9">
    <source>
        <dbReference type="Proteomes" id="UP000176450"/>
    </source>
</evidence>
<comment type="caution">
    <text evidence="8">The sequence shown here is derived from an EMBL/GenBank/DDBJ whole genome shotgun (WGS) entry which is preliminary data.</text>
</comment>
<dbReference type="PRINTS" id="PR00395">
    <property type="entry name" value="RIBOSOMALS2"/>
</dbReference>
<evidence type="ECO:0000256" key="5">
    <source>
        <dbReference type="HAMAP-Rule" id="MF_00291"/>
    </source>
</evidence>
<evidence type="ECO:0000256" key="6">
    <source>
        <dbReference type="RuleBase" id="RU003631"/>
    </source>
</evidence>
<evidence type="ECO:0000256" key="7">
    <source>
        <dbReference type="SAM" id="MobiDB-lite"/>
    </source>
</evidence>
<gene>
    <name evidence="5" type="primary">rpsB</name>
    <name evidence="8" type="ORF">A3A63_03170</name>
</gene>
<dbReference type="NCBIfam" id="TIGR01011">
    <property type="entry name" value="rpsB_bact"/>
    <property type="match status" value="1"/>
</dbReference>
<evidence type="ECO:0000256" key="3">
    <source>
        <dbReference type="ARBA" id="ARBA00023274"/>
    </source>
</evidence>
<dbReference type="Gene3D" id="1.10.287.610">
    <property type="entry name" value="Helix hairpin bin"/>
    <property type="match status" value="1"/>
</dbReference>
<dbReference type="EMBL" id="MFJX01000079">
    <property type="protein sequence ID" value="OGG29184.1"/>
    <property type="molecule type" value="Genomic_DNA"/>
</dbReference>
<proteinExistence type="inferred from homology"/>
<keyword evidence="3 5" id="KW-0687">Ribonucleoprotein</keyword>
<reference evidence="8 9" key="1">
    <citation type="journal article" date="2016" name="Nat. Commun.">
        <title>Thousands of microbial genomes shed light on interconnected biogeochemical processes in an aquifer system.</title>
        <authorList>
            <person name="Anantharaman K."/>
            <person name="Brown C.T."/>
            <person name="Hug L.A."/>
            <person name="Sharon I."/>
            <person name="Castelle C.J."/>
            <person name="Probst A.J."/>
            <person name="Thomas B.C."/>
            <person name="Singh A."/>
            <person name="Wilkins M.J."/>
            <person name="Karaoz U."/>
            <person name="Brodie E.L."/>
            <person name="Williams K.H."/>
            <person name="Hubbard S.S."/>
            <person name="Banfield J.F."/>
        </authorList>
    </citation>
    <scope>NUCLEOTIDE SEQUENCE [LARGE SCALE GENOMIC DNA]</scope>
</reference>
<dbReference type="HAMAP" id="MF_00291_B">
    <property type="entry name" value="Ribosomal_uS2_B"/>
    <property type="match status" value="1"/>
</dbReference>
<dbReference type="GO" id="GO:0006412">
    <property type="term" value="P:translation"/>
    <property type="evidence" value="ECO:0007669"/>
    <property type="project" value="UniProtKB-UniRule"/>
</dbReference>
<dbReference type="InterPro" id="IPR023591">
    <property type="entry name" value="Ribosomal_uS2_flav_dom_sf"/>
</dbReference>
<sequence>MQDITLQALLEAGCHFGHKAERWHPKASKFIYIEKDGIHIIDLAKTKTGLEAAAEYVRDIVAKGGDILFVGTKRQARGIVKQEAAAVSVPYFSERWIGGFLTNWDQIRKNIEKINRMTTDQASGAWKKFPKHEQSKMARYLERIKIYYGGVLAIAQVPQALFVVDVRKEIAAVREAQRRGVPVIGIVDTNSDPTNIDFVIPANDDAVGSVSFIVHYMAEAYKEGKALYGKLEKAAAEKQENEKLAAEKKMAEETAKMTVESEEKRLAEAKAKKAEKTAEKPKADKAK</sequence>
<feature type="region of interest" description="Disordered" evidence="7">
    <location>
        <begin position="245"/>
        <end position="287"/>
    </location>
</feature>
<evidence type="ECO:0000256" key="4">
    <source>
        <dbReference type="ARBA" id="ARBA00035256"/>
    </source>
</evidence>
<dbReference type="InterPro" id="IPR018130">
    <property type="entry name" value="Ribosomal_uS2_CS"/>
</dbReference>